<evidence type="ECO:0000256" key="7">
    <source>
        <dbReference type="ARBA" id="ARBA00023173"/>
    </source>
</evidence>
<dbReference type="GO" id="GO:0034707">
    <property type="term" value="C:chloride channel complex"/>
    <property type="evidence" value="ECO:0007669"/>
    <property type="project" value="UniProtKB-KW"/>
</dbReference>
<keyword evidence="14" id="KW-1185">Reference proteome</keyword>
<evidence type="ECO:0000256" key="10">
    <source>
        <dbReference type="PROSITE-ProRule" id="PRU00703"/>
    </source>
</evidence>
<dbReference type="InterPro" id="IPR050368">
    <property type="entry name" value="ClC-type_chloride_channel"/>
</dbReference>
<protein>
    <submittedName>
        <fullName evidence="13">H(+)/Cl(-) exchange transporter ClcA</fullName>
    </submittedName>
</protein>
<keyword evidence="8" id="KW-0868">Chloride</keyword>
<dbReference type="Pfam" id="PF00571">
    <property type="entry name" value="CBS"/>
    <property type="match status" value="1"/>
</dbReference>
<evidence type="ECO:0000256" key="1">
    <source>
        <dbReference type="ARBA" id="ARBA00004141"/>
    </source>
</evidence>
<reference evidence="13 14" key="1">
    <citation type="submission" date="2019-02" db="EMBL/GenBank/DDBJ databases">
        <title>Deep-cultivation of Planctomycetes and their phenomic and genomic characterization uncovers novel biology.</title>
        <authorList>
            <person name="Wiegand S."/>
            <person name="Jogler M."/>
            <person name="Boedeker C."/>
            <person name="Pinto D."/>
            <person name="Vollmers J."/>
            <person name="Rivas-Marin E."/>
            <person name="Kohn T."/>
            <person name="Peeters S.H."/>
            <person name="Heuer A."/>
            <person name="Rast P."/>
            <person name="Oberbeckmann S."/>
            <person name="Bunk B."/>
            <person name="Jeske O."/>
            <person name="Meyerdierks A."/>
            <person name="Storesund J.E."/>
            <person name="Kallscheuer N."/>
            <person name="Luecker S."/>
            <person name="Lage O.M."/>
            <person name="Pohl T."/>
            <person name="Merkel B.J."/>
            <person name="Hornburger P."/>
            <person name="Mueller R.-W."/>
            <person name="Bruemmer F."/>
            <person name="Labrenz M."/>
            <person name="Spormann A.M."/>
            <person name="Op den Camp H."/>
            <person name="Overmann J."/>
            <person name="Amann R."/>
            <person name="Jetten M.S.M."/>
            <person name="Mascher T."/>
            <person name="Medema M.H."/>
            <person name="Devos D.P."/>
            <person name="Kaster A.-K."/>
            <person name="Ovreas L."/>
            <person name="Rohde M."/>
            <person name="Galperin M.Y."/>
            <person name="Jogler C."/>
        </authorList>
    </citation>
    <scope>NUCLEOTIDE SEQUENCE [LARGE SCALE GENOMIC DNA]</scope>
    <source>
        <strain evidence="13 14">KS4</strain>
    </source>
</reference>
<dbReference type="SUPFAM" id="SSF54631">
    <property type="entry name" value="CBS-domain pair"/>
    <property type="match status" value="1"/>
</dbReference>
<keyword evidence="6 11" id="KW-0472">Membrane</keyword>
<feature type="transmembrane region" description="Helical" evidence="11">
    <location>
        <begin position="444"/>
        <end position="469"/>
    </location>
</feature>
<evidence type="ECO:0000256" key="5">
    <source>
        <dbReference type="ARBA" id="ARBA00023065"/>
    </source>
</evidence>
<dbReference type="PRINTS" id="PR00762">
    <property type="entry name" value="CLCHANNEL"/>
</dbReference>
<dbReference type="PANTHER" id="PTHR43427:SF6">
    <property type="entry name" value="CHLORIDE CHANNEL PROTEIN CLC-E"/>
    <property type="match status" value="1"/>
</dbReference>
<feature type="transmembrane region" description="Helical" evidence="11">
    <location>
        <begin position="65"/>
        <end position="86"/>
    </location>
</feature>
<keyword evidence="7" id="KW-0869">Chloride channel</keyword>
<feature type="transmembrane region" description="Helical" evidence="11">
    <location>
        <begin position="385"/>
        <end position="406"/>
    </location>
</feature>
<feature type="transmembrane region" description="Helical" evidence="11">
    <location>
        <begin position="285"/>
        <end position="304"/>
    </location>
</feature>
<keyword evidence="3 11" id="KW-0812">Transmembrane</keyword>
<keyword evidence="2" id="KW-0813">Transport</keyword>
<evidence type="ECO:0000256" key="4">
    <source>
        <dbReference type="ARBA" id="ARBA00022989"/>
    </source>
</evidence>
<dbReference type="PROSITE" id="PS51371">
    <property type="entry name" value="CBS"/>
    <property type="match status" value="1"/>
</dbReference>
<evidence type="ECO:0000256" key="11">
    <source>
        <dbReference type="SAM" id="Phobius"/>
    </source>
</evidence>
<organism evidence="13 14">
    <name type="scientific">Poriferisphaera corsica</name>
    <dbReference type="NCBI Taxonomy" id="2528020"/>
    <lineage>
        <taxon>Bacteria</taxon>
        <taxon>Pseudomonadati</taxon>
        <taxon>Planctomycetota</taxon>
        <taxon>Phycisphaerae</taxon>
        <taxon>Phycisphaerales</taxon>
        <taxon>Phycisphaeraceae</taxon>
        <taxon>Poriferisphaera</taxon>
    </lineage>
</organism>
<dbReference type="RefSeq" id="WP_145078634.1">
    <property type="nucleotide sequence ID" value="NZ_CP036425.1"/>
</dbReference>
<name>A0A517YWI6_9BACT</name>
<dbReference type="EMBL" id="CP036425">
    <property type="protein sequence ID" value="QDU34588.1"/>
    <property type="molecule type" value="Genomic_DNA"/>
</dbReference>
<evidence type="ECO:0000256" key="8">
    <source>
        <dbReference type="ARBA" id="ARBA00023214"/>
    </source>
</evidence>
<dbReference type="Proteomes" id="UP000317369">
    <property type="component" value="Chromosome"/>
</dbReference>
<comment type="subcellular location">
    <subcellularLocation>
        <location evidence="1">Membrane</location>
        <topology evidence="1">Multi-pass membrane protein</topology>
    </subcellularLocation>
</comment>
<feature type="transmembrane region" description="Helical" evidence="11">
    <location>
        <begin position="413"/>
        <end position="432"/>
    </location>
</feature>
<feature type="transmembrane region" description="Helical" evidence="11">
    <location>
        <begin position="202"/>
        <end position="223"/>
    </location>
</feature>
<evidence type="ECO:0000256" key="9">
    <source>
        <dbReference type="ARBA" id="ARBA00023303"/>
    </source>
</evidence>
<keyword evidence="5" id="KW-0406">Ion transport</keyword>
<dbReference type="CDD" id="cd00400">
    <property type="entry name" value="Voltage_gated_ClC"/>
    <property type="match status" value="1"/>
</dbReference>
<keyword evidence="4 11" id="KW-1133">Transmembrane helix</keyword>
<dbReference type="KEGG" id="pcor:KS4_26590"/>
<evidence type="ECO:0000256" key="3">
    <source>
        <dbReference type="ARBA" id="ARBA00022692"/>
    </source>
</evidence>
<dbReference type="Gene3D" id="3.10.580.10">
    <property type="entry name" value="CBS-domain"/>
    <property type="match status" value="1"/>
</dbReference>
<evidence type="ECO:0000259" key="12">
    <source>
        <dbReference type="PROSITE" id="PS51371"/>
    </source>
</evidence>
<dbReference type="GO" id="GO:0005254">
    <property type="term" value="F:chloride channel activity"/>
    <property type="evidence" value="ECO:0007669"/>
    <property type="project" value="UniProtKB-KW"/>
</dbReference>
<dbReference type="Pfam" id="PF00654">
    <property type="entry name" value="Voltage_CLC"/>
    <property type="match status" value="1"/>
</dbReference>
<feature type="transmembrane region" description="Helical" evidence="11">
    <location>
        <begin position="243"/>
        <end position="264"/>
    </location>
</feature>
<gene>
    <name evidence="13" type="primary">clcA_2</name>
    <name evidence="13" type="ORF">KS4_26590</name>
</gene>
<evidence type="ECO:0000313" key="14">
    <source>
        <dbReference type="Proteomes" id="UP000317369"/>
    </source>
</evidence>
<dbReference type="InterPro" id="IPR046342">
    <property type="entry name" value="CBS_dom_sf"/>
</dbReference>
<evidence type="ECO:0000313" key="13">
    <source>
        <dbReference type="EMBL" id="QDU34588.1"/>
    </source>
</evidence>
<dbReference type="CDD" id="cd02205">
    <property type="entry name" value="CBS_pair_SF"/>
    <property type="match status" value="1"/>
</dbReference>
<sequence length="654" mass="70136">MAHLIQFRNKFHRTMVAAGFQRDWFLIPLAAVIGCFSGLVATGFDHMVTTSSATFFGDIDGTTDIYFRLLLLLVLPSFGGLLVGVIQQFIARTKASHGVPEVMLAMARKHGDIPLKVGIFKAINSSLTIGSGGSAGEEGPVIQIGAVAGSFIARTAKVSREHMATLTGCGAAAGLAGIFNAPISGAIFVLEVMLRDFSMKSFIPIMIATVFGVTTSQLILGGAEGGEAIFNVPAALKDYDLQAIEILPYLGLGVLCGFIGVIYAKGLNFTETLFEKIKTAPFIKPAIGGGLLGIMGIIFVLTFSQPFEGVYKPPAFYSNGYPVVEAMLNPDSYELELEKQAVKQQIKEAKREGKPASELEQLKEAMPTPDTFEITRNSDYPVGKLTLWLLLAACAFKIIGTCLTLGSGGSGGIFAPSLFIGATLGGAFGLSLEYLGLLPADTPAPFALAGMAGVLAGAVRCPLTAFLLVFEITQDYKLILPTMLVSVLATMCAQFFVRDSIYNAQLRHLGLRMGSMSDMTVLRRLEVIDVPPVPAIIVNPEEPATKLIELANTCAATDFVVTDVNNKYLGMIVGQDVRTTLLQQEAIPLMICGELMHSEIPTVHHRDTLDLVLDKFSQYDSATFAVVDQNNTVKGVLTRARLLKKYQRALDEPG</sequence>
<evidence type="ECO:0000256" key="2">
    <source>
        <dbReference type="ARBA" id="ARBA00022448"/>
    </source>
</evidence>
<evidence type="ECO:0000256" key="6">
    <source>
        <dbReference type="ARBA" id="ARBA00023136"/>
    </source>
</evidence>
<accession>A0A517YWI6</accession>
<dbReference type="InterPro" id="IPR001807">
    <property type="entry name" value="ClC"/>
</dbReference>
<feature type="transmembrane region" description="Helical" evidence="11">
    <location>
        <begin position="478"/>
        <end position="497"/>
    </location>
</feature>
<dbReference type="OrthoDB" id="9812438at2"/>
<keyword evidence="10" id="KW-0129">CBS domain</keyword>
<dbReference type="PANTHER" id="PTHR43427">
    <property type="entry name" value="CHLORIDE CHANNEL PROTEIN CLC-E"/>
    <property type="match status" value="1"/>
</dbReference>
<dbReference type="SUPFAM" id="SSF81340">
    <property type="entry name" value="Clc chloride channel"/>
    <property type="match status" value="1"/>
</dbReference>
<dbReference type="AlphaFoldDB" id="A0A517YWI6"/>
<dbReference type="Gene3D" id="1.10.3080.10">
    <property type="entry name" value="Clc chloride channel"/>
    <property type="match status" value="2"/>
</dbReference>
<dbReference type="InterPro" id="IPR014743">
    <property type="entry name" value="Cl-channel_core"/>
</dbReference>
<dbReference type="InterPro" id="IPR000644">
    <property type="entry name" value="CBS_dom"/>
</dbReference>
<feature type="domain" description="CBS" evidence="12">
    <location>
        <begin position="596"/>
        <end position="652"/>
    </location>
</feature>
<proteinExistence type="predicted"/>
<keyword evidence="9" id="KW-0407">Ion channel</keyword>